<keyword evidence="5 9" id="KW-0812">Transmembrane</keyword>
<evidence type="ECO:0000313" key="11">
    <source>
        <dbReference type="EMBL" id="MBK1854450.1"/>
    </source>
</evidence>
<keyword evidence="3" id="KW-1003">Cell membrane</keyword>
<feature type="transmembrane region" description="Helical" evidence="9">
    <location>
        <begin position="147"/>
        <end position="167"/>
    </location>
</feature>
<evidence type="ECO:0000313" key="12">
    <source>
        <dbReference type="Proteomes" id="UP000634206"/>
    </source>
</evidence>
<accession>A0AAE2SAE7</accession>
<dbReference type="InterPro" id="IPR018076">
    <property type="entry name" value="T2SS_GspF_dom"/>
</dbReference>
<comment type="similarity">
    <text evidence="2">Belongs to the GSP F family.</text>
</comment>
<comment type="subcellular location">
    <subcellularLocation>
        <location evidence="1">Cell inner membrane</location>
        <topology evidence="1">Multi-pass membrane protein</topology>
    </subcellularLocation>
</comment>
<proteinExistence type="inferred from homology"/>
<dbReference type="GO" id="GO:0015628">
    <property type="term" value="P:protein secretion by the type II secretion system"/>
    <property type="evidence" value="ECO:0007669"/>
    <property type="project" value="TreeGrafter"/>
</dbReference>
<feature type="domain" description="Type II secretion system protein GspF" evidence="10">
    <location>
        <begin position="50"/>
        <end position="164"/>
    </location>
</feature>
<dbReference type="Gene3D" id="1.20.81.30">
    <property type="entry name" value="Type II secretion system (T2SS), domain F"/>
    <property type="match status" value="2"/>
</dbReference>
<keyword evidence="7 9" id="KW-0472">Membrane</keyword>
<reference evidence="11" key="1">
    <citation type="submission" date="2021-01" db="EMBL/GenBank/DDBJ databases">
        <title>Modified the classification status of verrucomicrobia.</title>
        <authorList>
            <person name="Feng X."/>
        </authorList>
    </citation>
    <scope>NUCLEOTIDE SEQUENCE</scope>
    <source>
        <strain evidence="11">5K15</strain>
    </source>
</reference>
<gene>
    <name evidence="11" type="ORF">JIN83_05740</name>
</gene>
<name>A0AAE2SAE7_9BACT</name>
<dbReference type="PANTHER" id="PTHR30012">
    <property type="entry name" value="GENERAL SECRETION PATHWAY PROTEIN"/>
    <property type="match status" value="1"/>
</dbReference>
<evidence type="ECO:0000256" key="7">
    <source>
        <dbReference type="ARBA" id="ARBA00023136"/>
    </source>
</evidence>
<evidence type="ECO:0000256" key="5">
    <source>
        <dbReference type="ARBA" id="ARBA00022692"/>
    </source>
</evidence>
<protein>
    <submittedName>
        <fullName evidence="11">Type II secretion system F family protein</fullName>
    </submittedName>
</protein>
<dbReference type="Pfam" id="PF00482">
    <property type="entry name" value="T2SSF"/>
    <property type="match status" value="2"/>
</dbReference>
<evidence type="ECO:0000256" key="1">
    <source>
        <dbReference type="ARBA" id="ARBA00004429"/>
    </source>
</evidence>
<dbReference type="InterPro" id="IPR003004">
    <property type="entry name" value="GspF/PilC"/>
</dbReference>
<evidence type="ECO:0000256" key="4">
    <source>
        <dbReference type="ARBA" id="ARBA00022519"/>
    </source>
</evidence>
<feature type="transmembrane region" description="Helical" evidence="9">
    <location>
        <begin position="347"/>
        <end position="373"/>
    </location>
</feature>
<feature type="transmembrane region" description="Helical" evidence="9">
    <location>
        <begin position="199"/>
        <end position="215"/>
    </location>
</feature>
<sequence length="383" mass="42518">MSNAQTSASGGLRRVNRPTAVQTPAKPKPQSTLFAQKIRPFKKKELVQMFRSLASMLRAQINTADALKYYAYGHPNKELVAALNKIHEEVNKGVPIHDAFRASERFDEMTIGLIQAGGDAGQLDTAFAELGKRIRSELFFGKKIRKLIMMPCIVIPILIGAFIASQVKIVPQVEKMMSGMEPKGFVALSFKISHVVQDIWVPVVLTLIGIAIIIWKSDKVRNGITNLAMARVRVVRMMIMSLRQMTLLSTIKLLYSNGINLAKSLRVAANSVRKTPFYAELIKASEMYEKSGVPVSSAFAKYTSVDPQVVHMLAIGEKSASLDVQLSMLSEMFEEDAEQLMDDFSQFVSFVVMIIAVLLIAAVFLGTFMPIFMMGPQMMQEAM</sequence>
<dbReference type="AlphaFoldDB" id="A0AAE2SAE7"/>
<evidence type="ECO:0000256" key="9">
    <source>
        <dbReference type="SAM" id="Phobius"/>
    </source>
</evidence>
<evidence type="ECO:0000259" key="10">
    <source>
        <dbReference type="Pfam" id="PF00482"/>
    </source>
</evidence>
<keyword evidence="6 9" id="KW-1133">Transmembrane helix</keyword>
<feature type="region of interest" description="Disordered" evidence="8">
    <location>
        <begin position="1"/>
        <end position="31"/>
    </location>
</feature>
<dbReference type="Proteomes" id="UP000634206">
    <property type="component" value="Unassembled WGS sequence"/>
</dbReference>
<dbReference type="InterPro" id="IPR042094">
    <property type="entry name" value="T2SS_GspF_sf"/>
</dbReference>
<evidence type="ECO:0000256" key="6">
    <source>
        <dbReference type="ARBA" id="ARBA00022989"/>
    </source>
</evidence>
<keyword evidence="12" id="KW-1185">Reference proteome</keyword>
<dbReference type="PANTHER" id="PTHR30012:SF7">
    <property type="entry name" value="PROTEIN TRANSPORT PROTEIN HOFC HOMOLOG"/>
    <property type="match status" value="1"/>
</dbReference>
<organism evidence="11 12">
    <name type="scientific">Oceaniferula flava</name>
    <dbReference type="NCBI Taxonomy" id="2800421"/>
    <lineage>
        <taxon>Bacteria</taxon>
        <taxon>Pseudomonadati</taxon>
        <taxon>Verrucomicrobiota</taxon>
        <taxon>Verrucomicrobiia</taxon>
        <taxon>Verrucomicrobiales</taxon>
        <taxon>Verrucomicrobiaceae</taxon>
        <taxon>Oceaniferula</taxon>
    </lineage>
</organism>
<evidence type="ECO:0000256" key="2">
    <source>
        <dbReference type="ARBA" id="ARBA00005745"/>
    </source>
</evidence>
<feature type="domain" description="Type II secretion system protein GspF" evidence="10">
    <location>
        <begin position="250"/>
        <end position="370"/>
    </location>
</feature>
<evidence type="ECO:0000256" key="8">
    <source>
        <dbReference type="SAM" id="MobiDB-lite"/>
    </source>
</evidence>
<keyword evidence="4" id="KW-0997">Cell inner membrane</keyword>
<dbReference type="PRINTS" id="PR00812">
    <property type="entry name" value="BCTERIALGSPF"/>
</dbReference>
<dbReference type="EMBL" id="JAENIG010000003">
    <property type="protein sequence ID" value="MBK1854450.1"/>
    <property type="molecule type" value="Genomic_DNA"/>
</dbReference>
<comment type="caution">
    <text evidence="11">The sequence shown here is derived from an EMBL/GenBank/DDBJ whole genome shotgun (WGS) entry which is preliminary data.</text>
</comment>
<evidence type="ECO:0000256" key="3">
    <source>
        <dbReference type="ARBA" id="ARBA00022475"/>
    </source>
</evidence>
<dbReference type="GO" id="GO:0005886">
    <property type="term" value="C:plasma membrane"/>
    <property type="evidence" value="ECO:0007669"/>
    <property type="project" value="UniProtKB-SubCell"/>
</dbReference>
<dbReference type="RefSeq" id="WP_309489058.1">
    <property type="nucleotide sequence ID" value="NZ_JAENIG010000003.1"/>
</dbReference>